<feature type="domain" description="Methyltransferase" evidence="1">
    <location>
        <begin position="43"/>
        <end position="85"/>
    </location>
</feature>
<evidence type="ECO:0000313" key="3">
    <source>
        <dbReference type="Proteomes" id="UP000198280"/>
    </source>
</evidence>
<dbReference type="AlphaFoldDB" id="A0A239DVP7"/>
<sequence>MTWVSPLGGFAPVADEEFRDPRPAALCGVLENPGRGGLGARRVLDIGCGTGVFALRPAGLGIEVVAVDPARAALDVARAEPGRAGPVDPR</sequence>
<dbReference type="Proteomes" id="UP000198280">
    <property type="component" value="Unassembled WGS sequence"/>
</dbReference>
<dbReference type="GO" id="GO:0032259">
    <property type="term" value="P:methylation"/>
    <property type="evidence" value="ECO:0007669"/>
    <property type="project" value="UniProtKB-KW"/>
</dbReference>
<proteinExistence type="predicted"/>
<keyword evidence="2" id="KW-0489">Methyltransferase</keyword>
<evidence type="ECO:0000313" key="2">
    <source>
        <dbReference type="EMBL" id="SNS36151.1"/>
    </source>
</evidence>
<keyword evidence="3" id="KW-1185">Reference proteome</keyword>
<keyword evidence="2" id="KW-0808">Transferase</keyword>
<dbReference type="InterPro" id="IPR029063">
    <property type="entry name" value="SAM-dependent_MTases_sf"/>
</dbReference>
<dbReference type="SUPFAM" id="SSF53335">
    <property type="entry name" value="S-adenosyl-L-methionine-dependent methyltransferases"/>
    <property type="match status" value="1"/>
</dbReference>
<organism evidence="2 3">
    <name type="scientific">Actinacidiphila glaucinigra</name>
    <dbReference type="NCBI Taxonomy" id="235986"/>
    <lineage>
        <taxon>Bacteria</taxon>
        <taxon>Bacillati</taxon>
        <taxon>Actinomycetota</taxon>
        <taxon>Actinomycetes</taxon>
        <taxon>Kitasatosporales</taxon>
        <taxon>Streptomycetaceae</taxon>
        <taxon>Actinacidiphila</taxon>
    </lineage>
</organism>
<dbReference type="InterPro" id="IPR041698">
    <property type="entry name" value="Methyltransf_25"/>
</dbReference>
<dbReference type="EMBL" id="FZOF01000005">
    <property type="protein sequence ID" value="SNS36151.1"/>
    <property type="molecule type" value="Genomic_DNA"/>
</dbReference>
<protein>
    <submittedName>
        <fullName evidence="2">Methyltransferase domain-containing protein</fullName>
    </submittedName>
</protein>
<dbReference type="GO" id="GO:0008168">
    <property type="term" value="F:methyltransferase activity"/>
    <property type="evidence" value="ECO:0007669"/>
    <property type="project" value="UniProtKB-KW"/>
</dbReference>
<dbReference type="CDD" id="cd02440">
    <property type="entry name" value="AdoMet_MTases"/>
    <property type="match status" value="1"/>
</dbReference>
<dbReference type="Gene3D" id="3.40.50.150">
    <property type="entry name" value="Vaccinia Virus protein VP39"/>
    <property type="match status" value="1"/>
</dbReference>
<gene>
    <name evidence="2" type="ORF">SAMN05216252_105168</name>
</gene>
<accession>A0A239DVP7</accession>
<evidence type="ECO:0000259" key="1">
    <source>
        <dbReference type="Pfam" id="PF13649"/>
    </source>
</evidence>
<name>A0A239DVP7_9ACTN</name>
<dbReference type="Pfam" id="PF13649">
    <property type="entry name" value="Methyltransf_25"/>
    <property type="match status" value="1"/>
</dbReference>
<reference evidence="2 3" key="1">
    <citation type="submission" date="2017-06" db="EMBL/GenBank/DDBJ databases">
        <authorList>
            <person name="Kim H.J."/>
            <person name="Triplett B.A."/>
        </authorList>
    </citation>
    <scope>NUCLEOTIDE SEQUENCE [LARGE SCALE GENOMIC DNA]</scope>
    <source>
        <strain evidence="2 3">CGMCC 4.1858</strain>
    </source>
</reference>